<dbReference type="Proteomes" id="UP000663722">
    <property type="component" value="Chromosome"/>
</dbReference>
<sequence>MNPPRVHPPLGSDWQIRTAFAEGFFNVSGAITGFTEYYFL</sequence>
<accession>A0A975BGE5</accession>
<evidence type="ECO:0000313" key="1">
    <source>
        <dbReference type="EMBL" id="QTA84946.1"/>
    </source>
</evidence>
<keyword evidence="2" id="KW-1185">Reference proteome</keyword>
<organism evidence="1 2">
    <name type="scientific">Desulfonema magnum</name>
    <dbReference type="NCBI Taxonomy" id="45655"/>
    <lineage>
        <taxon>Bacteria</taxon>
        <taxon>Pseudomonadati</taxon>
        <taxon>Thermodesulfobacteriota</taxon>
        <taxon>Desulfobacteria</taxon>
        <taxon>Desulfobacterales</taxon>
        <taxon>Desulfococcaceae</taxon>
        <taxon>Desulfonema</taxon>
    </lineage>
</organism>
<dbReference type="KEGG" id="dmm:dnm_009500"/>
<evidence type="ECO:0000313" key="2">
    <source>
        <dbReference type="Proteomes" id="UP000663722"/>
    </source>
</evidence>
<reference evidence="1" key="1">
    <citation type="journal article" date="2021" name="Microb. Physiol.">
        <title>Proteogenomic Insights into the Physiology of Marine, Sulfate-Reducing, Filamentous Desulfonema limicola and Desulfonema magnum.</title>
        <authorList>
            <person name="Schnaars V."/>
            <person name="Wohlbrand L."/>
            <person name="Scheve S."/>
            <person name="Hinrichs C."/>
            <person name="Reinhardt R."/>
            <person name="Rabus R."/>
        </authorList>
    </citation>
    <scope>NUCLEOTIDE SEQUENCE</scope>
    <source>
        <strain evidence="1">4be13</strain>
    </source>
</reference>
<protein>
    <submittedName>
        <fullName evidence="1">Uncharacterized protein</fullName>
    </submittedName>
</protein>
<gene>
    <name evidence="1" type="ORF">dnm_009500</name>
</gene>
<dbReference type="AlphaFoldDB" id="A0A975BGE5"/>
<name>A0A975BGE5_9BACT</name>
<proteinExistence type="predicted"/>
<dbReference type="EMBL" id="CP061800">
    <property type="protein sequence ID" value="QTA84946.1"/>
    <property type="molecule type" value="Genomic_DNA"/>
</dbReference>